<dbReference type="InterPro" id="IPR036390">
    <property type="entry name" value="WH_DNA-bd_sf"/>
</dbReference>
<dbReference type="CDD" id="cd00090">
    <property type="entry name" value="HTH_ARSR"/>
    <property type="match status" value="1"/>
</dbReference>
<keyword evidence="1" id="KW-0805">Transcription regulation</keyword>
<evidence type="ECO:0000259" key="4">
    <source>
        <dbReference type="PROSITE" id="PS50956"/>
    </source>
</evidence>
<sequence>MDSIDKRIIEILQENAETPIQTIAERVNLSTTPCWRRVQKLKDTGVIRRQVVLCDAKHLNVGITVFITIRTAQHSPAWLNKFVKHVGDIPEVIEFYRMTGRIDYMLRVVVPNIESYDRVYKRLIDIADLYDVSSSFAMEQLKYTTALPVDYA</sequence>
<organism evidence="5 6">
    <name type="scientific">Pandoraea anhela</name>
    <dbReference type="NCBI Taxonomy" id="2508295"/>
    <lineage>
        <taxon>Bacteria</taxon>
        <taxon>Pseudomonadati</taxon>
        <taxon>Pseudomonadota</taxon>
        <taxon>Betaproteobacteria</taxon>
        <taxon>Burkholderiales</taxon>
        <taxon>Burkholderiaceae</taxon>
        <taxon>Pandoraea</taxon>
    </lineage>
</organism>
<dbReference type="Pfam" id="PF01037">
    <property type="entry name" value="AsnC_trans_reg"/>
    <property type="match status" value="1"/>
</dbReference>
<dbReference type="RefSeq" id="WP_150671198.1">
    <property type="nucleotide sequence ID" value="NZ_CABPSB010000025.1"/>
</dbReference>
<dbReference type="InterPro" id="IPR011991">
    <property type="entry name" value="ArsR-like_HTH"/>
</dbReference>
<evidence type="ECO:0000256" key="3">
    <source>
        <dbReference type="ARBA" id="ARBA00023163"/>
    </source>
</evidence>
<feature type="domain" description="HTH asnC-type" evidence="4">
    <location>
        <begin position="1"/>
        <end position="64"/>
    </location>
</feature>
<keyword evidence="2" id="KW-0238">DNA-binding</keyword>
<accession>A0A5E4YS07</accession>
<dbReference type="AlphaFoldDB" id="A0A5E4YS07"/>
<dbReference type="InterPro" id="IPR000485">
    <property type="entry name" value="AsnC-type_HTH_dom"/>
</dbReference>
<dbReference type="Pfam" id="PF13404">
    <property type="entry name" value="HTH_AsnC-type"/>
    <property type="match status" value="1"/>
</dbReference>
<name>A0A5E4YS07_9BURK</name>
<dbReference type="PANTHER" id="PTHR30154:SF17">
    <property type="entry name" value="DNA-BINDING TRANSCRIPTIONAL ACTIVATOR DECR"/>
    <property type="match status" value="1"/>
</dbReference>
<keyword evidence="3" id="KW-0804">Transcription</keyword>
<dbReference type="PRINTS" id="PR00033">
    <property type="entry name" value="HTHASNC"/>
</dbReference>
<dbReference type="SUPFAM" id="SSF54909">
    <property type="entry name" value="Dimeric alpha+beta barrel"/>
    <property type="match status" value="1"/>
</dbReference>
<keyword evidence="6" id="KW-1185">Reference proteome</keyword>
<evidence type="ECO:0000256" key="1">
    <source>
        <dbReference type="ARBA" id="ARBA00023015"/>
    </source>
</evidence>
<dbReference type="InterPro" id="IPR036388">
    <property type="entry name" value="WH-like_DNA-bd_sf"/>
</dbReference>
<evidence type="ECO:0000256" key="2">
    <source>
        <dbReference type="ARBA" id="ARBA00023125"/>
    </source>
</evidence>
<reference evidence="5 6" key="1">
    <citation type="submission" date="2019-08" db="EMBL/GenBank/DDBJ databases">
        <authorList>
            <person name="Peeters C."/>
        </authorList>
    </citation>
    <scope>NUCLEOTIDE SEQUENCE [LARGE SCALE GENOMIC DNA]</scope>
    <source>
        <strain evidence="5 6">LMG 31108</strain>
    </source>
</reference>
<dbReference type="PANTHER" id="PTHR30154">
    <property type="entry name" value="LEUCINE-RESPONSIVE REGULATORY PROTEIN"/>
    <property type="match status" value="1"/>
</dbReference>
<dbReference type="InterPro" id="IPR011008">
    <property type="entry name" value="Dimeric_a/b-barrel"/>
</dbReference>
<dbReference type="GO" id="GO:0005829">
    <property type="term" value="C:cytosol"/>
    <property type="evidence" value="ECO:0007669"/>
    <property type="project" value="TreeGrafter"/>
</dbReference>
<dbReference type="Gene3D" id="1.10.10.10">
    <property type="entry name" value="Winged helix-like DNA-binding domain superfamily/Winged helix DNA-binding domain"/>
    <property type="match status" value="1"/>
</dbReference>
<dbReference type="EMBL" id="CABPSB010000025">
    <property type="protein sequence ID" value="VVE51589.1"/>
    <property type="molecule type" value="Genomic_DNA"/>
</dbReference>
<proteinExistence type="predicted"/>
<dbReference type="SMART" id="SM00344">
    <property type="entry name" value="HTH_ASNC"/>
    <property type="match status" value="1"/>
</dbReference>
<dbReference type="SUPFAM" id="SSF46785">
    <property type="entry name" value="Winged helix' DNA-binding domain"/>
    <property type="match status" value="1"/>
</dbReference>
<evidence type="ECO:0000313" key="6">
    <source>
        <dbReference type="Proteomes" id="UP000406256"/>
    </source>
</evidence>
<dbReference type="OrthoDB" id="8526125at2"/>
<dbReference type="Proteomes" id="UP000406256">
    <property type="component" value="Unassembled WGS sequence"/>
</dbReference>
<protein>
    <submittedName>
        <fullName evidence="5">ArsR family transcriptional regulator</fullName>
    </submittedName>
</protein>
<dbReference type="GO" id="GO:0043565">
    <property type="term" value="F:sequence-specific DNA binding"/>
    <property type="evidence" value="ECO:0007669"/>
    <property type="project" value="InterPro"/>
</dbReference>
<gene>
    <name evidence="5" type="ORF">PAN31108_04736</name>
</gene>
<dbReference type="PROSITE" id="PS50956">
    <property type="entry name" value="HTH_ASNC_2"/>
    <property type="match status" value="1"/>
</dbReference>
<evidence type="ECO:0000313" key="5">
    <source>
        <dbReference type="EMBL" id="VVE51589.1"/>
    </source>
</evidence>
<dbReference type="Gene3D" id="3.30.70.920">
    <property type="match status" value="1"/>
</dbReference>
<dbReference type="InterPro" id="IPR019887">
    <property type="entry name" value="Tscrpt_reg_AsnC/Lrp_C"/>
</dbReference>
<dbReference type="InterPro" id="IPR019888">
    <property type="entry name" value="Tscrpt_reg_AsnC-like"/>
</dbReference>
<dbReference type="GO" id="GO:0043200">
    <property type="term" value="P:response to amino acid"/>
    <property type="evidence" value="ECO:0007669"/>
    <property type="project" value="TreeGrafter"/>
</dbReference>
<dbReference type="GO" id="GO:0006355">
    <property type="term" value="P:regulation of DNA-templated transcription"/>
    <property type="evidence" value="ECO:0007669"/>
    <property type="project" value="UniProtKB-ARBA"/>
</dbReference>